<evidence type="ECO:0000259" key="1">
    <source>
        <dbReference type="Pfam" id="PF05685"/>
    </source>
</evidence>
<sequence>MSSPARERGVSVSEWMAATAGDLEWVEVSDGKFVVKRLGGNPHHIVACELRNEFLRQWPESVAAAPGHWALRAFGEDHVSIARIPDVLVNGPAVRSTSIFAGTPDAVVEVWSPTNTLAEMNVKRREYRDAGAAVFLEAFLTDTFDVHLQWYVLDQGQWVLQAAAEGARELRVEGPRPFTVVPNSLLR</sequence>
<organism evidence="2 3">
    <name type="scientific">Cryptosporangium phraense</name>
    <dbReference type="NCBI Taxonomy" id="2593070"/>
    <lineage>
        <taxon>Bacteria</taxon>
        <taxon>Bacillati</taxon>
        <taxon>Actinomycetota</taxon>
        <taxon>Actinomycetes</taxon>
        <taxon>Cryptosporangiales</taxon>
        <taxon>Cryptosporangiaceae</taxon>
        <taxon>Cryptosporangium</taxon>
    </lineage>
</organism>
<dbReference type="InterPro" id="IPR008538">
    <property type="entry name" value="Uma2"/>
</dbReference>
<dbReference type="InParanoid" id="A0A545AGX2"/>
<keyword evidence="2" id="KW-0378">Hydrolase</keyword>
<dbReference type="AlphaFoldDB" id="A0A545AGX2"/>
<proteinExistence type="predicted"/>
<dbReference type="OrthoDB" id="9799703at2"/>
<keyword evidence="2" id="KW-0540">Nuclease</keyword>
<keyword evidence="3" id="KW-1185">Reference proteome</keyword>
<dbReference type="GO" id="GO:0004519">
    <property type="term" value="F:endonuclease activity"/>
    <property type="evidence" value="ECO:0007669"/>
    <property type="project" value="UniProtKB-KW"/>
</dbReference>
<dbReference type="SUPFAM" id="SSF52980">
    <property type="entry name" value="Restriction endonuclease-like"/>
    <property type="match status" value="1"/>
</dbReference>
<dbReference type="InterPro" id="IPR012296">
    <property type="entry name" value="Nuclease_put_TT1808"/>
</dbReference>
<dbReference type="Gene3D" id="3.90.1570.10">
    <property type="entry name" value="tt1808, chain A"/>
    <property type="match status" value="1"/>
</dbReference>
<evidence type="ECO:0000313" key="2">
    <source>
        <dbReference type="EMBL" id="TQS40510.1"/>
    </source>
</evidence>
<dbReference type="EMBL" id="VIRS01000039">
    <property type="protein sequence ID" value="TQS40510.1"/>
    <property type="molecule type" value="Genomic_DNA"/>
</dbReference>
<name>A0A545AGX2_9ACTN</name>
<reference evidence="2 3" key="1">
    <citation type="submission" date="2019-07" db="EMBL/GenBank/DDBJ databases">
        <title>Cryptosporangium phraense sp. nov., isolated from plant litter.</title>
        <authorList>
            <person name="Suriyachadkun C."/>
        </authorList>
    </citation>
    <scope>NUCLEOTIDE SEQUENCE [LARGE SCALE GENOMIC DNA]</scope>
    <source>
        <strain evidence="2 3">A-T 5661</strain>
    </source>
</reference>
<feature type="domain" description="Putative restriction endonuclease" evidence="1">
    <location>
        <begin position="26"/>
        <end position="172"/>
    </location>
</feature>
<dbReference type="Proteomes" id="UP000317982">
    <property type="component" value="Unassembled WGS sequence"/>
</dbReference>
<keyword evidence="2" id="KW-0255">Endonuclease</keyword>
<dbReference type="Pfam" id="PF05685">
    <property type="entry name" value="Uma2"/>
    <property type="match status" value="1"/>
</dbReference>
<evidence type="ECO:0000313" key="3">
    <source>
        <dbReference type="Proteomes" id="UP000317982"/>
    </source>
</evidence>
<accession>A0A545AGX2</accession>
<comment type="caution">
    <text evidence="2">The sequence shown here is derived from an EMBL/GenBank/DDBJ whole genome shotgun (WGS) entry which is preliminary data.</text>
</comment>
<gene>
    <name evidence="2" type="ORF">FL583_34265</name>
</gene>
<protein>
    <submittedName>
        <fullName evidence="2">Uma2 family endonuclease</fullName>
    </submittedName>
</protein>
<dbReference type="CDD" id="cd06260">
    <property type="entry name" value="DUF820-like"/>
    <property type="match status" value="1"/>
</dbReference>
<dbReference type="InterPro" id="IPR011335">
    <property type="entry name" value="Restrct_endonuc-II-like"/>
</dbReference>